<dbReference type="RefSeq" id="WP_182153017.1">
    <property type="nucleotide sequence ID" value="NZ_JACEZU010000003.1"/>
</dbReference>
<protein>
    <submittedName>
        <fullName evidence="2">DUF4845 domain-containing protein</fullName>
    </submittedName>
</protein>
<name>A0A7W2F8S7_9BURK</name>
<keyword evidence="1" id="KW-0812">Transmembrane</keyword>
<sequence length="130" mass="13805">MVGIKQSGKRQRGISLVGLIITLAVLGFLGVLAMKIVPTYTEYRAIQNAIIKAKSAGSTVREIQASFDANADVGYITSINGKDLIISKENNETEVSFAYEKKIPLFGPASLLLEYAGTTAKGGVPAKADQ</sequence>
<dbReference type="AlphaFoldDB" id="A0A7W2F8S7"/>
<accession>A0A7W2F8S7</accession>
<keyword evidence="1" id="KW-0472">Membrane</keyword>
<gene>
    <name evidence="2" type="ORF">H3H39_09100</name>
</gene>
<dbReference type="InterPro" id="IPR032314">
    <property type="entry name" value="DUF4845"/>
</dbReference>
<keyword evidence="3" id="KW-1185">Reference proteome</keyword>
<evidence type="ECO:0000313" key="2">
    <source>
        <dbReference type="EMBL" id="MBA5687201.1"/>
    </source>
</evidence>
<dbReference type="Proteomes" id="UP000573499">
    <property type="component" value="Unassembled WGS sequence"/>
</dbReference>
<comment type="caution">
    <text evidence="2">The sequence shown here is derived from an EMBL/GenBank/DDBJ whole genome shotgun (WGS) entry which is preliminary data.</text>
</comment>
<evidence type="ECO:0000256" key="1">
    <source>
        <dbReference type="SAM" id="Phobius"/>
    </source>
</evidence>
<dbReference type="EMBL" id="JACEZU010000003">
    <property type="protein sequence ID" value="MBA5687201.1"/>
    <property type="molecule type" value="Genomic_DNA"/>
</dbReference>
<evidence type="ECO:0000313" key="3">
    <source>
        <dbReference type="Proteomes" id="UP000573499"/>
    </source>
</evidence>
<organism evidence="2 3">
    <name type="scientific">Rugamonas apoptosis</name>
    <dbReference type="NCBI Taxonomy" id="2758570"/>
    <lineage>
        <taxon>Bacteria</taxon>
        <taxon>Pseudomonadati</taxon>
        <taxon>Pseudomonadota</taxon>
        <taxon>Betaproteobacteria</taxon>
        <taxon>Burkholderiales</taxon>
        <taxon>Oxalobacteraceae</taxon>
        <taxon>Telluria group</taxon>
        <taxon>Rugamonas</taxon>
    </lineage>
</organism>
<feature type="transmembrane region" description="Helical" evidence="1">
    <location>
        <begin position="12"/>
        <end position="34"/>
    </location>
</feature>
<keyword evidence="1" id="KW-1133">Transmembrane helix</keyword>
<dbReference type="Pfam" id="PF16137">
    <property type="entry name" value="DUF4845"/>
    <property type="match status" value="1"/>
</dbReference>
<reference evidence="2 3" key="1">
    <citation type="submission" date="2020-07" db="EMBL/GenBank/DDBJ databases">
        <title>Novel species isolated from subtropical streams in China.</title>
        <authorList>
            <person name="Lu H."/>
        </authorList>
    </citation>
    <scope>NUCLEOTIDE SEQUENCE [LARGE SCALE GENOMIC DNA]</scope>
    <source>
        <strain evidence="2 3">LX47W</strain>
    </source>
</reference>
<proteinExistence type="predicted"/>